<name>A0A0B6WY62_9BACT</name>
<dbReference type="EMBL" id="CBXV010000007">
    <property type="protein sequence ID" value="CDM66203.1"/>
    <property type="molecule type" value="Genomic_DNA"/>
</dbReference>
<dbReference type="RefSeq" id="WP_041977184.1">
    <property type="nucleotide sequence ID" value="NZ_CBXV010000007.1"/>
</dbReference>
<dbReference type="Proteomes" id="UP000031518">
    <property type="component" value="Unassembled WGS sequence"/>
</dbReference>
<protein>
    <submittedName>
        <fullName evidence="1">Uncharacterized protein</fullName>
    </submittedName>
</protein>
<reference evidence="1 2" key="1">
    <citation type="submission" date="2013-12" db="EMBL/GenBank/DDBJ databases">
        <authorList>
            <person name="Stott M."/>
        </authorList>
    </citation>
    <scope>NUCLEOTIDE SEQUENCE [LARGE SCALE GENOMIC DNA]</scope>
    <source>
        <strain evidence="1 2">K22</strain>
    </source>
</reference>
<proteinExistence type="predicted"/>
<sequence>MSRGPKLTDGLTKERLREDVPARRYGKENWRDLSLWLRGIESFFDLEMHPSVEAGGAGRSDLTNETRILHQALQKALHLAASCGQQLVRMGRERDAPLAESLSDLIVLCEHALGDRPVGVRHWQSLANLFMQHVFSSSAARDLFLIARQAEEDDLHPKLRVAIELCPEARLRDDLRHIFVALTRMSWWLQRIEAELQRDLPLKVTLPIFVLIHREARELISFIEGRALRTEGLGEQIFNTLDASAYALSMELKKVFAHELVGVIESREAPFIYARIEDATGLLTDCFQQTIVTIAQLFDGSINGASLFPSFHTRLEQSLKLRQDLWNLLQSVRSVERERHQLSINSLIERLEEFRRGSMRYLMYKDWESLERFIEEVSTAHGLSELVPVLHRFSVYLEALFGQVNMRLVLADHPFEFASSEAPLANARSGKDESR</sequence>
<gene>
    <name evidence="1" type="ORF">PYK22_02217</name>
</gene>
<evidence type="ECO:0000313" key="2">
    <source>
        <dbReference type="Proteomes" id="UP000031518"/>
    </source>
</evidence>
<dbReference type="AlphaFoldDB" id="A0A0B6WY62"/>
<keyword evidence="2" id="KW-1185">Reference proteome</keyword>
<accession>A0A0B6WY62</accession>
<organism evidence="1 2">
    <name type="scientific">Pyrinomonas methylaliphatogenes</name>
    <dbReference type="NCBI Taxonomy" id="454194"/>
    <lineage>
        <taxon>Bacteria</taxon>
        <taxon>Pseudomonadati</taxon>
        <taxon>Acidobacteriota</taxon>
        <taxon>Blastocatellia</taxon>
        <taxon>Blastocatellales</taxon>
        <taxon>Pyrinomonadaceae</taxon>
        <taxon>Pyrinomonas</taxon>
    </lineage>
</organism>
<evidence type="ECO:0000313" key="1">
    <source>
        <dbReference type="EMBL" id="CDM66203.1"/>
    </source>
</evidence>
<dbReference type="OrthoDB" id="3078756at2"/>
<reference evidence="1 2" key="2">
    <citation type="submission" date="2015-01" db="EMBL/GenBank/DDBJ databases">
        <title>Complete genome sequence of Pyrinomonas methylaliphatogenes type strain K22T.</title>
        <authorList>
            <person name="Lee K.C.Y."/>
            <person name="Power J.F."/>
            <person name="Dunfield P.F."/>
            <person name="Morgan X.C."/>
            <person name="Huttenhower C."/>
            <person name="Stott M.B."/>
        </authorList>
    </citation>
    <scope>NUCLEOTIDE SEQUENCE [LARGE SCALE GENOMIC DNA]</scope>
    <source>
        <strain evidence="1 2">K22</strain>
    </source>
</reference>